<organism evidence="1">
    <name type="scientific">Anguilla anguilla</name>
    <name type="common">European freshwater eel</name>
    <name type="synonym">Muraena anguilla</name>
    <dbReference type="NCBI Taxonomy" id="7936"/>
    <lineage>
        <taxon>Eukaryota</taxon>
        <taxon>Metazoa</taxon>
        <taxon>Chordata</taxon>
        <taxon>Craniata</taxon>
        <taxon>Vertebrata</taxon>
        <taxon>Euteleostomi</taxon>
        <taxon>Actinopterygii</taxon>
        <taxon>Neopterygii</taxon>
        <taxon>Teleostei</taxon>
        <taxon>Anguilliformes</taxon>
        <taxon>Anguillidae</taxon>
        <taxon>Anguilla</taxon>
    </lineage>
</organism>
<sequence length="23" mass="2503">MIYLALSISISDILKPSGPFHIS</sequence>
<dbReference type="AlphaFoldDB" id="A0A0E9S434"/>
<accession>A0A0E9S434</accession>
<name>A0A0E9S434_ANGAN</name>
<evidence type="ECO:0000313" key="1">
    <source>
        <dbReference type="EMBL" id="JAH35273.1"/>
    </source>
</evidence>
<proteinExistence type="predicted"/>
<dbReference type="EMBL" id="GBXM01073304">
    <property type="protein sequence ID" value="JAH35273.1"/>
    <property type="molecule type" value="Transcribed_RNA"/>
</dbReference>
<protein>
    <submittedName>
        <fullName evidence="1">Uncharacterized protein</fullName>
    </submittedName>
</protein>
<reference evidence="1" key="1">
    <citation type="submission" date="2014-11" db="EMBL/GenBank/DDBJ databases">
        <authorList>
            <person name="Amaro Gonzalez C."/>
        </authorList>
    </citation>
    <scope>NUCLEOTIDE SEQUENCE</scope>
</reference>
<reference evidence="1" key="2">
    <citation type="journal article" date="2015" name="Fish Shellfish Immunol.">
        <title>Early steps in the European eel (Anguilla anguilla)-Vibrio vulnificus interaction in the gills: Role of the RtxA13 toxin.</title>
        <authorList>
            <person name="Callol A."/>
            <person name="Pajuelo D."/>
            <person name="Ebbesson L."/>
            <person name="Teles M."/>
            <person name="MacKenzie S."/>
            <person name="Amaro C."/>
        </authorList>
    </citation>
    <scope>NUCLEOTIDE SEQUENCE</scope>
</reference>